<dbReference type="CDD" id="cd13901">
    <property type="entry name" value="CuRO_3_MaLCC_like"/>
    <property type="match status" value="1"/>
</dbReference>
<dbReference type="SUPFAM" id="SSF49503">
    <property type="entry name" value="Cupredoxins"/>
    <property type="match status" value="3"/>
</dbReference>
<comment type="similarity">
    <text evidence="1">Belongs to the multicopper oxidase family.</text>
</comment>
<dbReference type="InterPro" id="IPR033138">
    <property type="entry name" value="Cu_oxidase_CS"/>
</dbReference>
<dbReference type="Pfam" id="PF00394">
    <property type="entry name" value="Cu-oxidase"/>
    <property type="match status" value="1"/>
</dbReference>
<keyword evidence="4" id="KW-0186">Copper</keyword>
<evidence type="ECO:0000256" key="5">
    <source>
        <dbReference type="SAM" id="MobiDB-lite"/>
    </source>
</evidence>
<evidence type="ECO:0000259" key="8">
    <source>
        <dbReference type="Pfam" id="PF07732"/>
    </source>
</evidence>
<evidence type="ECO:0000259" key="6">
    <source>
        <dbReference type="Pfam" id="PF00394"/>
    </source>
</evidence>
<dbReference type="AlphaFoldDB" id="A0A6A7BXF7"/>
<reference evidence="9" key="1">
    <citation type="journal article" date="2020" name="Stud. Mycol.">
        <title>101 Dothideomycetes genomes: a test case for predicting lifestyles and emergence of pathogens.</title>
        <authorList>
            <person name="Haridas S."/>
            <person name="Albert R."/>
            <person name="Binder M."/>
            <person name="Bloem J."/>
            <person name="Labutti K."/>
            <person name="Salamov A."/>
            <person name="Andreopoulos B."/>
            <person name="Baker S."/>
            <person name="Barry K."/>
            <person name="Bills G."/>
            <person name="Bluhm B."/>
            <person name="Cannon C."/>
            <person name="Castanera R."/>
            <person name="Culley D."/>
            <person name="Daum C."/>
            <person name="Ezra D."/>
            <person name="Gonzalez J."/>
            <person name="Henrissat B."/>
            <person name="Kuo A."/>
            <person name="Liang C."/>
            <person name="Lipzen A."/>
            <person name="Lutzoni F."/>
            <person name="Magnuson J."/>
            <person name="Mondo S."/>
            <person name="Nolan M."/>
            <person name="Ohm R."/>
            <person name="Pangilinan J."/>
            <person name="Park H.-J."/>
            <person name="Ramirez L."/>
            <person name="Alfaro M."/>
            <person name="Sun H."/>
            <person name="Tritt A."/>
            <person name="Yoshinaga Y."/>
            <person name="Zwiers L.-H."/>
            <person name="Turgeon B."/>
            <person name="Goodwin S."/>
            <person name="Spatafora J."/>
            <person name="Crous P."/>
            <person name="Grigoriev I."/>
        </authorList>
    </citation>
    <scope>NUCLEOTIDE SEQUENCE</scope>
    <source>
        <strain evidence="9">CBS 480.64</strain>
    </source>
</reference>
<evidence type="ECO:0000256" key="4">
    <source>
        <dbReference type="ARBA" id="ARBA00023008"/>
    </source>
</evidence>
<feature type="domain" description="Plastocyanin-like" evidence="8">
    <location>
        <begin position="80"/>
        <end position="194"/>
    </location>
</feature>
<organism evidence="9 10">
    <name type="scientific">Piedraia hortae CBS 480.64</name>
    <dbReference type="NCBI Taxonomy" id="1314780"/>
    <lineage>
        <taxon>Eukaryota</taxon>
        <taxon>Fungi</taxon>
        <taxon>Dikarya</taxon>
        <taxon>Ascomycota</taxon>
        <taxon>Pezizomycotina</taxon>
        <taxon>Dothideomycetes</taxon>
        <taxon>Dothideomycetidae</taxon>
        <taxon>Capnodiales</taxon>
        <taxon>Piedraiaceae</taxon>
        <taxon>Piedraia</taxon>
    </lineage>
</organism>
<evidence type="ECO:0000259" key="7">
    <source>
        <dbReference type="Pfam" id="PF07731"/>
    </source>
</evidence>
<dbReference type="InterPro" id="IPR011706">
    <property type="entry name" value="Cu-oxidase_C"/>
</dbReference>
<keyword evidence="2" id="KW-0479">Metal-binding</keyword>
<feature type="domain" description="Plastocyanin-like" evidence="6">
    <location>
        <begin position="205"/>
        <end position="338"/>
    </location>
</feature>
<gene>
    <name evidence="9" type="ORF">K470DRAFT_99316</name>
</gene>
<keyword evidence="10" id="KW-1185">Reference proteome</keyword>
<dbReference type="Pfam" id="PF07731">
    <property type="entry name" value="Cu-oxidase_2"/>
    <property type="match status" value="1"/>
</dbReference>
<dbReference type="PROSITE" id="PS00079">
    <property type="entry name" value="MULTICOPPER_OXIDASE1"/>
    <property type="match status" value="1"/>
</dbReference>
<dbReference type="InterPro" id="IPR002355">
    <property type="entry name" value="Cu_oxidase_Cu_BS"/>
</dbReference>
<dbReference type="CDD" id="cd13854">
    <property type="entry name" value="CuRO_1_MaLCC_like"/>
    <property type="match status" value="1"/>
</dbReference>
<dbReference type="FunFam" id="2.60.40.420:FF:000021">
    <property type="entry name" value="Extracellular dihydrogeodin oxidase/laccase"/>
    <property type="match status" value="1"/>
</dbReference>
<dbReference type="Gene3D" id="2.60.40.420">
    <property type="entry name" value="Cupredoxins - blue copper proteins"/>
    <property type="match status" value="3"/>
</dbReference>
<dbReference type="PROSITE" id="PS00080">
    <property type="entry name" value="MULTICOPPER_OXIDASE2"/>
    <property type="match status" value="1"/>
</dbReference>
<evidence type="ECO:0000256" key="3">
    <source>
        <dbReference type="ARBA" id="ARBA00023002"/>
    </source>
</evidence>
<dbReference type="GO" id="GO:0016491">
    <property type="term" value="F:oxidoreductase activity"/>
    <property type="evidence" value="ECO:0007669"/>
    <property type="project" value="UniProtKB-KW"/>
</dbReference>
<dbReference type="PANTHER" id="PTHR11709:SF145">
    <property type="entry name" value="LCC1"/>
    <property type="match status" value="1"/>
</dbReference>
<dbReference type="InterPro" id="IPR001117">
    <property type="entry name" value="Cu-oxidase_2nd"/>
</dbReference>
<accession>A0A6A7BXF7</accession>
<feature type="domain" description="Plastocyanin-like" evidence="7">
    <location>
        <begin position="432"/>
        <end position="553"/>
    </location>
</feature>
<name>A0A6A7BXF7_9PEZI</name>
<dbReference type="Proteomes" id="UP000799421">
    <property type="component" value="Unassembled WGS sequence"/>
</dbReference>
<keyword evidence="3" id="KW-0560">Oxidoreductase</keyword>
<dbReference type="InterPro" id="IPR008972">
    <property type="entry name" value="Cupredoxin"/>
</dbReference>
<dbReference type="OrthoDB" id="2121828at2759"/>
<dbReference type="EMBL" id="MU005993">
    <property type="protein sequence ID" value="KAF2859405.1"/>
    <property type="molecule type" value="Genomic_DNA"/>
</dbReference>
<feature type="region of interest" description="Disordered" evidence="5">
    <location>
        <begin position="24"/>
        <end position="43"/>
    </location>
</feature>
<dbReference type="GO" id="GO:0005507">
    <property type="term" value="F:copper ion binding"/>
    <property type="evidence" value="ECO:0007669"/>
    <property type="project" value="InterPro"/>
</dbReference>
<dbReference type="PANTHER" id="PTHR11709">
    <property type="entry name" value="MULTI-COPPER OXIDASE"/>
    <property type="match status" value="1"/>
</dbReference>
<dbReference type="InterPro" id="IPR045087">
    <property type="entry name" value="Cu-oxidase_fam"/>
</dbReference>
<evidence type="ECO:0000313" key="10">
    <source>
        <dbReference type="Proteomes" id="UP000799421"/>
    </source>
</evidence>
<sequence length="585" mass="65136">MVAVKRFATAAALASNTSILSTVKNSSSSLGTNNAPKLPGYLTNNPLPQGKPWGLRTAQSTNYYVETPNTGVTRYYNFDVTKEDCAPDGVVKTCLLVNGQYPGPTIEANWGDWFEITVTNYIEDEGTSIHWHGMLQKGTPYQDGLPGYGQCPIAPGSTYTYRFQADLYGTSWWHSHYSAQYASGLYGPMIIYGPTNSNYDEDLGPIMVSDWHHKYYEDIVEDLLAPLPAVNIPKSDNNLINGKNSFDCSTTDLECYSDMPLSYFQFTSGQTYRMRFINPSASAVEKITIDNHKFTVIANDYVEIEPYETDVITLAAGQRTDVLVQATGESTDAVWMRAFKPPGCWPSNGGNEVKAAIYYEEAFSDPDTQPGPNAYNSYCGNDDLSRTEPLYALSPPSPSFSQVIPLEFRSNGTNLLWYTAGRTFRVNYNDPMLLEASLNNLDFPSDRNVHNYGNNNSVLFVLENRGAQPHPMHLHGHNMFVLAEGACSGNTSCWDGTITRPSNPQRRDVQMLLPGNFIAVQWTQDNPGLWPLHCHIAWHLSAGLAWNVLERPGDLKSIPSTASQTCRDWWSWGQYDVVPQIDDGI</sequence>
<evidence type="ECO:0000313" key="9">
    <source>
        <dbReference type="EMBL" id="KAF2859405.1"/>
    </source>
</evidence>
<dbReference type="InterPro" id="IPR011707">
    <property type="entry name" value="Cu-oxidase-like_N"/>
</dbReference>
<proteinExistence type="inferred from homology"/>
<evidence type="ECO:0000256" key="2">
    <source>
        <dbReference type="ARBA" id="ARBA00022723"/>
    </source>
</evidence>
<feature type="compositionally biased region" description="Polar residues" evidence="5">
    <location>
        <begin position="24"/>
        <end position="35"/>
    </location>
</feature>
<evidence type="ECO:0000256" key="1">
    <source>
        <dbReference type="ARBA" id="ARBA00010609"/>
    </source>
</evidence>
<protein>
    <submittedName>
        <fullName evidence="9">Multicopper oxidase</fullName>
    </submittedName>
</protein>
<dbReference type="Pfam" id="PF07732">
    <property type="entry name" value="Cu-oxidase_3"/>
    <property type="match status" value="1"/>
</dbReference>